<dbReference type="Proteomes" id="UP001499854">
    <property type="component" value="Unassembled WGS sequence"/>
</dbReference>
<dbReference type="SUPFAM" id="SSF51905">
    <property type="entry name" value="FAD/NAD(P)-binding domain"/>
    <property type="match status" value="1"/>
</dbReference>
<comment type="similarity">
    <text evidence="2">Belongs to the GMC oxidoreductase family.</text>
</comment>
<comment type="caution">
    <text evidence="6">The sequence shown here is derived from an EMBL/GenBank/DDBJ whole genome shotgun (WGS) entry which is preliminary data.</text>
</comment>
<evidence type="ECO:0000256" key="2">
    <source>
        <dbReference type="ARBA" id="ARBA00010790"/>
    </source>
</evidence>
<dbReference type="InterPro" id="IPR000172">
    <property type="entry name" value="GMC_OxRdtase_N"/>
</dbReference>
<keyword evidence="3" id="KW-0285">Flavoprotein</keyword>
<dbReference type="Gene3D" id="3.30.560.10">
    <property type="entry name" value="Glucose Oxidase, domain 3"/>
    <property type="match status" value="1"/>
</dbReference>
<dbReference type="Pfam" id="PF05199">
    <property type="entry name" value="GMC_oxred_C"/>
    <property type="match status" value="1"/>
</dbReference>
<sequence length="596" mass="62952">MIPNGTSGACGARLEARSGHQVAAGAQMPLEPSRRRTYSAATYRDRAARAAGGERPMAQRSVAGQADYIVVGAGSAGCVLAARLAATGAHVLLLEAGGSDRTTLVRKPGLIAAVHSVPQLKKRLDWGYYSVPQDDALGRRIPQTRGKVLGGSASVNGMLFVRGNAANYDSWAAEGCDGWSYADVLPSFKKLESWEEGDTEFRGGSGPIKVRRQTDVTTATLGFMEAFADTAGVKVLDDYNAESQEGIAIVQQSADSGLRYSSSVGYLDDHGMANLDVAIGVTVARVVVEKGRATGVEIITEGGRRQVVRAAREVVLSAGAFGSPQLLQLSGIGPAGHLRSLGIDVVADLPVGDNLHDHLFVPMCFLMPEARNKGTAPYFARGFVKEMTRGGTWVGRTVFESVGFVRSPSADAVPDLQIHVLPWSYPGPNQDAPVRHKADPRRTLTVMPTLIYPKSRGTLRLASADPTAAPLIDPAYLRDPADTALLLDGMELVREAMAHRSLAKRVAGESSPGREHGDRAALAAELPNRATTVYHPVGTCRMGVDERAVVDPALRVRGVEGLRVADASVMPSIVGGNTNAAALMIGEHAAGIMIEG</sequence>
<comment type="cofactor">
    <cofactor evidence="1">
        <name>FAD</name>
        <dbReference type="ChEBI" id="CHEBI:57692"/>
    </cofactor>
</comment>
<protein>
    <submittedName>
        <fullName evidence="6">GMC family oxidoreductase N-terminal domain-containing protein</fullName>
    </submittedName>
</protein>
<dbReference type="InterPro" id="IPR007867">
    <property type="entry name" value="GMC_OxRtase_C"/>
</dbReference>
<dbReference type="PANTHER" id="PTHR11552">
    <property type="entry name" value="GLUCOSE-METHANOL-CHOLINE GMC OXIDOREDUCTASE"/>
    <property type="match status" value="1"/>
</dbReference>
<feature type="domain" description="Glucose-methanol-choline oxidoreductase N-terminal" evidence="5">
    <location>
        <begin position="319"/>
        <end position="333"/>
    </location>
</feature>
<evidence type="ECO:0000256" key="3">
    <source>
        <dbReference type="ARBA" id="ARBA00022630"/>
    </source>
</evidence>
<accession>A0ABN2T6K7</accession>
<dbReference type="Pfam" id="PF00732">
    <property type="entry name" value="GMC_oxred_N"/>
    <property type="match status" value="1"/>
</dbReference>
<evidence type="ECO:0000313" key="7">
    <source>
        <dbReference type="Proteomes" id="UP001499854"/>
    </source>
</evidence>
<keyword evidence="7" id="KW-1185">Reference proteome</keyword>
<evidence type="ECO:0000256" key="1">
    <source>
        <dbReference type="ARBA" id="ARBA00001974"/>
    </source>
</evidence>
<keyword evidence="4" id="KW-0274">FAD</keyword>
<dbReference type="PANTHER" id="PTHR11552:SF147">
    <property type="entry name" value="CHOLINE DEHYDROGENASE, MITOCHONDRIAL"/>
    <property type="match status" value="1"/>
</dbReference>
<dbReference type="InterPro" id="IPR036188">
    <property type="entry name" value="FAD/NAD-bd_sf"/>
</dbReference>
<gene>
    <name evidence="6" type="ORF">GCM10009838_77000</name>
</gene>
<evidence type="ECO:0000313" key="6">
    <source>
        <dbReference type="EMBL" id="GAA2000138.1"/>
    </source>
</evidence>
<proteinExistence type="inferred from homology"/>
<name>A0ABN2T6K7_9ACTN</name>
<dbReference type="InterPro" id="IPR012132">
    <property type="entry name" value="GMC_OxRdtase"/>
</dbReference>
<dbReference type="EMBL" id="BAAAQM010000067">
    <property type="protein sequence ID" value="GAA2000138.1"/>
    <property type="molecule type" value="Genomic_DNA"/>
</dbReference>
<dbReference type="Gene3D" id="3.50.50.60">
    <property type="entry name" value="FAD/NAD(P)-binding domain"/>
    <property type="match status" value="1"/>
</dbReference>
<dbReference type="PROSITE" id="PS00624">
    <property type="entry name" value="GMC_OXRED_2"/>
    <property type="match status" value="1"/>
</dbReference>
<reference evidence="6 7" key="1">
    <citation type="journal article" date="2019" name="Int. J. Syst. Evol. Microbiol.">
        <title>The Global Catalogue of Microorganisms (GCM) 10K type strain sequencing project: providing services to taxonomists for standard genome sequencing and annotation.</title>
        <authorList>
            <consortium name="The Broad Institute Genomics Platform"/>
            <consortium name="The Broad Institute Genome Sequencing Center for Infectious Disease"/>
            <person name="Wu L."/>
            <person name="Ma J."/>
        </authorList>
    </citation>
    <scope>NUCLEOTIDE SEQUENCE [LARGE SCALE GENOMIC DNA]</scope>
    <source>
        <strain evidence="6 7">JCM 16013</strain>
    </source>
</reference>
<organism evidence="6 7">
    <name type="scientific">Catenulispora subtropica</name>
    <dbReference type="NCBI Taxonomy" id="450798"/>
    <lineage>
        <taxon>Bacteria</taxon>
        <taxon>Bacillati</taxon>
        <taxon>Actinomycetota</taxon>
        <taxon>Actinomycetes</taxon>
        <taxon>Catenulisporales</taxon>
        <taxon>Catenulisporaceae</taxon>
        <taxon>Catenulispora</taxon>
    </lineage>
</organism>
<evidence type="ECO:0000259" key="5">
    <source>
        <dbReference type="PROSITE" id="PS00624"/>
    </source>
</evidence>
<evidence type="ECO:0000256" key="4">
    <source>
        <dbReference type="ARBA" id="ARBA00022827"/>
    </source>
</evidence>
<dbReference type="PIRSF" id="PIRSF000137">
    <property type="entry name" value="Alcohol_oxidase"/>
    <property type="match status" value="1"/>
</dbReference>
<dbReference type="SUPFAM" id="SSF54373">
    <property type="entry name" value="FAD-linked reductases, C-terminal domain"/>
    <property type="match status" value="1"/>
</dbReference>